<dbReference type="EMBL" id="BPLR01018676">
    <property type="protein sequence ID" value="GIZ01478.1"/>
    <property type="molecule type" value="Genomic_DNA"/>
</dbReference>
<organism evidence="1 2">
    <name type="scientific">Caerostris extrusa</name>
    <name type="common">Bark spider</name>
    <name type="synonym">Caerostris bankana</name>
    <dbReference type="NCBI Taxonomy" id="172846"/>
    <lineage>
        <taxon>Eukaryota</taxon>
        <taxon>Metazoa</taxon>
        <taxon>Ecdysozoa</taxon>
        <taxon>Arthropoda</taxon>
        <taxon>Chelicerata</taxon>
        <taxon>Arachnida</taxon>
        <taxon>Araneae</taxon>
        <taxon>Araneomorphae</taxon>
        <taxon>Entelegynae</taxon>
        <taxon>Araneoidea</taxon>
        <taxon>Araneidae</taxon>
        <taxon>Caerostris</taxon>
    </lineage>
</organism>
<accession>A0AAV4Y331</accession>
<reference evidence="1 2" key="1">
    <citation type="submission" date="2021-06" db="EMBL/GenBank/DDBJ databases">
        <title>Caerostris extrusa draft genome.</title>
        <authorList>
            <person name="Kono N."/>
            <person name="Arakawa K."/>
        </authorList>
    </citation>
    <scope>NUCLEOTIDE SEQUENCE [LARGE SCALE GENOMIC DNA]</scope>
</reference>
<keyword evidence="2" id="KW-1185">Reference proteome</keyword>
<comment type="caution">
    <text evidence="1">The sequence shown here is derived from an EMBL/GenBank/DDBJ whole genome shotgun (WGS) entry which is preliminary data.</text>
</comment>
<evidence type="ECO:0000313" key="2">
    <source>
        <dbReference type="Proteomes" id="UP001054945"/>
    </source>
</evidence>
<gene>
    <name evidence="1" type="ORF">CEXT_722141</name>
</gene>
<protein>
    <submittedName>
        <fullName evidence="1">Uncharacterized protein</fullName>
    </submittedName>
</protein>
<proteinExistence type="predicted"/>
<name>A0AAV4Y331_CAEEX</name>
<dbReference type="AlphaFoldDB" id="A0AAV4Y331"/>
<evidence type="ECO:0000313" key="1">
    <source>
        <dbReference type="EMBL" id="GIZ01478.1"/>
    </source>
</evidence>
<dbReference type="Proteomes" id="UP001054945">
    <property type="component" value="Unassembled WGS sequence"/>
</dbReference>
<sequence>MGIANLEEPLESFKNNVDEQINERFELDLIEETDAEIAHPDCISIHTWTALITLPCGRNYRVLNSANILDDISMEDSMELIQPTGTAIIINTLDLLKSY</sequence>